<evidence type="ECO:0000259" key="8">
    <source>
        <dbReference type="Pfam" id="PF24818"/>
    </source>
</evidence>
<dbReference type="InterPro" id="IPR036259">
    <property type="entry name" value="MFS_trans_sf"/>
</dbReference>
<evidence type="ECO:0000256" key="4">
    <source>
        <dbReference type="ARBA" id="ARBA00022692"/>
    </source>
</evidence>
<evidence type="ECO:0000256" key="5">
    <source>
        <dbReference type="ARBA" id="ARBA00022989"/>
    </source>
</evidence>
<comment type="similarity">
    <text evidence="2">Belongs to the major facilitator superfamily. Folate-biopterin transporter (TC 2.A.71) family.</text>
</comment>
<feature type="transmembrane region" description="Helical" evidence="7">
    <location>
        <begin position="158"/>
        <end position="181"/>
    </location>
</feature>
<dbReference type="InterPro" id="IPR039309">
    <property type="entry name" value="BT1"/>
</dbReference>
<dbReference type="EMBL" id="CP097505">
    <property type="protein sequence ID" value="URD93055.1"/>
    <property type="molecule type" value="Genomic_DNA"/>
</dbReference>
<dbReference type="Pfam" id="PF03092">
    <property type="entry name" value="BT1"/>
    <property type="match status" value="1"/>
</dbReference>
<gene>
    <name evidence="9" type="ORF">MUK42_00518</name>
</gene>
<dbReference type="GO" id="GO:0016020">
    <property type="term" value="C:membrane"/>
    <property type="evidence" value="ECO:0007669"/>
    <property type="project" value="UniProtKB-SubCell"/>
</dbReference>
<dbReference type="AlphaFoldDB" id="A0A9E7FAM5"/>
<feature type="transmembrane region" description="Helical" evidence="7">
    <location>
        <begin position="286"/>
        <end position="307"/>
    </location>
</feature>
<sequence length="673" mass="74261">MVSPLSSQVYEDAEGMEENIRLAGEGVKQKEAPDEDFQDSNGGCRYPNWSPLRWFRMLVEEMHWSFVFGVITVYGISQGFGGAIAKVATDYYWKDVQMVQPSAAQVYHGIISIPWIVKPLWGLLTDIVNGVMESTLGQEKSGFLGIISMLTLALHSKLHVVFALLAITAGSTSVAIADVTIDACVAQNSIIHPFLASDMQSLCGLSSSIGRLLGYSVSGLLVHALGSQGVFGVLSIPSALVLSVGIILKDMHIPNFAYGQVFEKLQQASRTMWTTLQSPYVWRPCVYMYVSLALSLNIHEGMFYWYTDKKSGPSFSQETIGFISSFASVGSLLGVLLYQNILKEYPFRQLLFWSQLLTGLAGMLDLALVLRLNLKIGLPDYFFAVIDESVSHLINRIKWMPLLVLSSKLCPSGIEGTFFALLMSIDNCGVLTSSWAGGLLLHLLKVTRTEFSNLWAAILIRNIMRVIPLVLLFLIPISDQNSTLLPADLLNGNDNMEAHERDIDDIKNIELAFYYNAHAEAGPFGLHLTKSPSVADVVQKILPPSAAVSCSTSFGCSESGSRHGLNPLASWCSSNKIEPTKFSASLLRIGNREFASWSEIDLVAKCYFVKHKLIWEVLGDRLKSKIEFHWSDIIVAKCCKGGHGTLDITDPHSKKQTMWQAAPDFTNGQSRIH</sequence>
<feature type="domain" description="TRF2/HOY1 PH-like" evidence="8">
    <location>
        <begin position="581"/>
        <end position="672"/>
    </location>
</feature>
<protein>
    <submittedName>
        <fullName evidence="9">Integral membrane transporter family protein</fullName>
    </submittedName>
</protein>
<keyword evidence="5 7" id="KW-1133">Transmembrane helix</keyword>
<keyword evidence="4 7" id="KW-0812">Transmembrane</keyword>
<dbReference type="OrthoDB" id="754047at2759"/>
<feature type="transmembrane region" description="Helical" evidence="7">
    <location>
        <begin position="230"/>
        <end position="248"/>
    </location>
</feature>
<evidence type="ECO:0000313" key="10">
    <source>
        <dbReference type="Proteomes" id="UP001055439"/>
    </source>
</evidence>
<dbReference type="Proteomes" id="UP001055439">
    <property type="component" value="Chromosome 3"/>
</dbReference>
<evidence type="ECO:0000313" key="9">
    <source>
        <dbReference type="EMBL" id="URD93055.1"/>
    </source>
</evidence>
<feature type="non-terminal residue" evidence="9">
    <location>
        <position position="673"/>
    </location>
</feature>
<dbReference type="PANTHER" id="PTHR31585:SF6">
    <property type="entry name" value="FOLATE-BIOPTERIN TRANSPORTER 2-RELATED"/>
    <property type="match status" value="1"/>
</dbReference>
<evidence type="ECO:0000256" key="3">
    <source>
        <dbReference type="ARBA" id="ARBA00022448"/>
    </source>
</evidence>
<dbReference type="Pfam" id="PF24818">
    <property type="entry name" value="PH_TRF2_HOY1"/>
    <property type="match status" value="1"/>
</dbReference>
<dbReference type="CDD" id="cd17484">
    <property type="entry name" value="MFS_FBT"/>
    <property type="match status" value="1"/>
</dbReference>
<keyword evidence="6 7" id="KW-0472">Membrane</keyword>
<feature type="transmembrane region" description="Helical" evidence="7">
    <location>
        <begin position="350"/>
        <end position="370"/>
    </location>
</feature>
<dbReference type="PANTHER" id="PTHR31585">
    <property type="entry name" value="FOLATE-BIOPTERIN TRANSPORTER 1, CHLOROPLASTIC"/>
    <property type="match status" value="1"/>
</dbReference>
<proteinExistence type="inferred from homology"/>
<feature type="transmembrane region" description="Helical" evidence="7">
    <location>
        <begin position="319"/>
        <end position="338"/>
    </location>
</feature>
<evidence type="ECO:0000256" key="6">
    <source>
        <dbReference type="ARBA" id="ARBA00023136"/>
    </source>
</evidence>
<organism evidence="9 10">
    <name type="scientific">Musa troglodytarum</name>
    <name type="common">fe'i banana</name>
    <dbReference type="NCBI Taxonomy" id="320322"/>
    <lineage>
        <taxon>Eukaryota</taxon>
        <taxon>Viridiplantae</taxon>
        <taxon>Streptophyta</taxon>
        <taxon>Embryophyta</taxon>
        <taxon>Tracheophyta</taxon>
        <taxon>Spermatophyta</taxon>
        <taxon>Magnoliopsida</taxon>
        <taxon>Liliopsida</taxon>
        <taxon>Zingiberales</taxon>
        <taxon>Musaceae</taxon>
        <taxon>Musa</taxon>
    </lineage>
</organism>
<name>A0A9E7FAM5_9LILI</name>
<evidence type="ECO:0000256" key="2">
    <source>
        <dbReference type="ARBA" id="ARBA00007015"/>
    </source>
</evidence>
<dbReference type="InterPro" id="IPR057939">
    <property type="entry name" value="TRF2_HOY1_PH"/>
</dbReference>
<evidence type="ECO:0000256" key="7">
    <source>
        <dbReference type="SAM" id="Phobius"/>
    </source>
</evidence>
<accession>A0A9E7FAM5</accession>
<comment type="subcellular location">
    <subcellularLocation>
        <location evidence="1">Membrane</location>
        <topology evidence="1">Multi-pass membrane protein</topology>
    </subcellularLocation>
</comment>
<keyword evidence="10" id="KW-1185">Reference proteome</keyword>
<evidence type="ECO:0000256" key="1">
    <source>
        <dbReference type="ARBA" id="ARBA00004141"/>
    </source>
</evidence>
<reference evidence="9" key="1">
    <citation type="submission" date="2022-05" db="EMBL/GenBank/DDBJ databases">
        <title>The Musa troglodytarum L. genome provides insights into the mechanism of non-climacteric behaviour and enrichment of carotenoids.</title>
        <authorList>
            <person name="Wang J."/>
        </authorList>
    </citation>
    <scope>NUCLEOTIDE SEQUENCE</scope>
    <source>
        <tissue evidence="9">Leaf</tissue>
    </source>
</reference>
<feature type="transmembrane region" description="Helical" evidence="7">
    <location>
        <begin position="62"/>
        <end position="85"/>
    </location>
</feature>
<dbReference type="SUPFAM" id="SSF103473">
    <property type="entry name" value="MFS general substrate transporter"/>
    <property type="match status" value="1"/>
</dbReference>
<dbReference type="Gene3D" id="1.20.1250.20">
    <property type="entry name" value="MFS general substrate transporter like domains"/>
    <property type="match status" value="1"/>
</dbReference>
<keyword evidence="3" id="KW-0813">Transport</keyword>